<reference evidence="22" key="1">
    <citation type="journal article" date="2023" name="Genome Biol. Evol.">
        <title>First Whole Genome Sequence and Flow Cytometry Genome Size Data for the Lichen-Forming Fungus Ramalina farinacea (Ascomycota).</title>
        <authorList>
            <person name="Llewellyn T."/>
            <person name="Mian S."/>
            <person name="Hill R."/>
            <person name="Leitch I.J."/>
            <person name="Gaya E."/>
        </authorList>
    </citation>
    <scope>NUCLEOTIDE SEQUENCE</scope>
    <source>
        <strain evidence="22">LIQ254RAFAR</strain>
    </source>
</reference>
<evidence type="ECO:0000256" key="13">
    <source>
        <dbReference type="ARBA" id="ARBA00023268"/>
    </source>
</evidence>
<evidence type="ECO:0000256" key="4">
    <source>
        <dbReference type="ARBA" id="ARBA00004496"/>
    </source>
</evidence>
<comment type="caution">
    <text evidence="22">The sequence shown here is derived from an EMBL/GenBank/DDBJ whole genome shotgun (WGS) entry which is preliminary data.</text>
</comment>
<dbReference type="InterPro" id="IPR008928">
    <property type="entry name" value="6-hairpin_glycosidase_sf"/>
</dbReference>
<evidence type="ECO:0000256" key="11">
    <source>
        <dbReference type="ARBA" id="ARBA00022801"/>
    </source>
</evidence>
<comment type="function">
    <text evidence="3">Multifunctional enzyme acting as 1,4-alpha-D-glucan:1,4-alpha-D-glucan 4-alpha-D-glycosyltransferase and amylo-1,6-glucosidase in glycogen degradation.</text>
</comment>
<dbReference type="InterPro" id="IPR017853">
    <property type="entry name" value="GH"/>
</dbReference>
<evidence type="ECO:0000256" key="9">
    <source>
        <dbReference type="ARBA" id="ARBA00022676"/>
    </source>
</evidence>
<dbReference type="GO" id="GO:0004135">
    <property type="term" value="F:amylo-alpha-1,6-glucosidase activity"/>
    <property type="evidence" value="ECO:0007669"/>
    <property type="project" value="UniProtKB-EC"/>
</dbReference>
<keyword evidence="23" id="KW-1185">Reference proteome</keyword>
<dbReference type="InterPro" id="IPR012341">
    <property type="entry name" value="6hp_glycosidase-like_sf"/>
</dbReference>
<dbReference type="EMBL" id="JAPUFD010000027">
    <property type="protein sequence ID" value="MDI1493541.1"/>
    <property type="molecule type" value="Genomic_DNA"/>
</dbReference>
<feature type="domain" description="Eukaryotic glycogen debranching enzyme N-terminal" evidence="19">
    <location>
        <begin position="7"/>
        <end position="65"/>
    </location>
</feature>
<evidence type="ECO:0000259" key="18">
    <source>
        <dbReference type="Pfam" id="PF06202"/>
    </source>
</evidence>
<dbReference type="GO" id="GO:0005978">
    <property type="term" value="P:glycogen biosynthetic process"/>
    <property type="evidence" value="ECO:0007669"/>
    <property type="project" value="UniProtKB-KW"/>
</dbReference>
<evidence type="ECO:0000259" key="21">
    <source>
        <dbReference type="Pfam" id="PF14702"/>
    </source>
</evidence>
<keyword evidence="9" id="KW-0328">Glycosyltransferase</keyword>
<comment type="similarity">
    <text evidence="15">Belongs to the glycogen debranching enzyme family.</text>
</comment>
<evidence type="ECO:0000256" key="8">
    <source>
        <dbReference type="ARBA" id="ARBA00022490"/>
    </source>
</evidence>
<dbReference type="Gene3D" id="1.50.10.10">
    <property type="match status" value="1"/>
</dbReference>
<evidence type="ECO:0000259" key="19">
    <source>
        <dbReference type="Pfam" id="PF14699"/>
    </source>
</evidence>
<feature type="region of interest" description="Disordered" evidence="17">
    <location>
        <begin position="558"/>
        <end position="581"/>
    </location>
</feature>
<evidence type="ECO:0000256" key="7">
    <source>
        <dbReference type="ARBA" id="ARBA00020723"/>
    </source>
</evidence>
<dbReference type="InterPro" id="IPR010401">
    <property type="entry name" value="AGL/Gdb1"/>
</dbReference>
<comment type="subcellular location">
    <subcellularLocation>
        <location evidence="4">Cytoplasm</location>
    </subcellularLocation>
</comment>
<protein>
    <recommendedName>
        <fullName evidence="7">Glycogen debranching enzyme</fullName>
        <ecNumber evidence="5">2.4.1.25</ecNumber>
        <ecNumber evidence="6">3.2.1.33</ecNumber>
    </recommendedName>
    <alternativeName>
        <fullName evidence="16">Glycogen debrancher</fullName>
    </alternativeName>
</protein>
<dbReference type="Pfam" id="PF14702">
    <property type="entry name" value="hGDE_central"/>
    <property type="match status" value="1"/>
</dbReference>
<evidence type="ECO:0000313" key="22">
    <source>
        <dbReference type="EMBL" id="MDI1493541.1"/>
    </source>
</evidence>
<evidence type="ECO:0000256" key="2">
    <source>
        <dbReference type="ARBA" id="ARBA00000927"/>
    </source>
</evidence>
<evidence type="ECO:0000256" key="12">
    <source>
        <dbReference type="ARBA" id="ARBA00023056"/>
    </source>
</evidence>
<dbReference type="EC" id="3.2.1.33" evidence="6"/>
<dbReference type="Pfam" id="PF14701">
    <property type="entry name" value="hDGE_amylase"/>
    <property type="match status" value="1"/>
</dbReference>
<dbReference type="GO" id="GO:0005737">
    <property type="term" value="C:cytoplasm"/>
    <property type="evidence" value="ECO:0007669"/>
    <property type="project" value="UniProtKB-SubCell"/>
</dbReference>
<proteinExistence type="inferred from homology"/>
<evidence type="ECO:0000256" key="17">
    <source>
        <dbReference type="SAM" id="MobiDB-lite"/>
    </source>
</evidence>
<sequence length="1480" mass="165133">MPELPTLHPDFNGTLKIDVPITMAGAFAFYTTYTPLPEFSTSNKPSPTPTRTATYYIDVSPKLSLGNEVIPLDALSIFSVVSRFMGEFPKSWDKHLEGVARREYNMVHFTPLVERGVSRSPYSLYDQCRFDPEYFTNGEKDIASMIQKMEQEQGLLGMTDVVWNHTANNSKWLEEHPEAGYNIETAPWMESAIELDTALLKFGEDLGTYNLPTDLKTAGDLSKVIAGMHEEVINKLDLWQYFVIDVDQGVRDALAAWPEATVPEGTLNGVQGWSLEQKANYLLSANFVGAEGLGPRYHRKADAKSAAGLLAAIYGPFSSMPSDQGAAAGALRDILDAINVEFYKQYDSDMAVVSQQVFDRVRYLRLDDDGPKMGPINRSSPLIESYFTRLPENSTTQKHGSKSLALANNGWIWAANALKDHAGSDSRAYLRREVIVWSDCVKLRYGNSPADNPFLWDFMTKYTRLMAKYFAGFRIDNCHSTPIHAAEYLLDEARAVRPNLAVFAELFTGSEEMDYVFVKRLGISSLIREAMQAWSTQELSRLVHMHAGRPIGSFDVEEVSHNEASPPSKSGTNGVNGAAKAQPEKVQLIQGSPIHALFMDCTHDNEMPTQKRDARDTLPTTALVNMCASATGSVMGFDEIYPRAVNIVSDKRLYTSSSSDGEVTVGAGSGGIGGIKKLLNRLHTMMGKEGYDETFIDHQEEYITIHRVHPMTRKGYFLAAHTAYPGCGAGHGNLPPVHLAGTEAKLVGCWKLEVDTSDEAKKACAEDQKYLKGLPAKVVGLDGVGIDLAKHETVLTMPASFPPGSIALFETWIPSTEHVEGLDKLVTSGATEAFSTLDLLDLNFMLYRCEAEERDSSSGNEGVYTIPGHGPLVYAGLQGWWSVLKFVIKDNDLGHPICSHLREGRWAFDHIIDRLQRIAKRDKRPNLIDPTEWLIARFQALRTVPSFLLPRYFALVIKTAYYASWDRAMALLSDNVQHGQKFLQSLAMTSIQMSGTVKSASLVPNETVPSLAAGLPHFTTSWARAWGRDIFIALRGLYLGIGRYDDAKMHIKAFASVLKHGMVPNLLSDGRAPRYNARDAIWFFLQNIQDYTNMAPDGMKIMKDYVHRRFLPFDDTYFSVEDSRAYQAESTIEDIIQEAMQRHATGISFREANAGIGLDMQMRSEGFNIRIKPDWTTGLIFGGNQYNCGTWMDKMGESERAGSKGIPGTPRDGAAIELTGLLYSTLTWLSGLYDKGKYRYSHVKKADGTTISFAEWAKLIKANFERCYYIPRDPADDSKYDVNPSIINRRGIYKDLYRSGKEYEDYQLRANFPIAMTVAPSLFDPAHAMSCIELADKVIRGPTGMATLDPSDLNYHSYYINSEDSDNFATSKGRNYHQGPEWIWPTGYFLRAMLKFDLMRRRGEDGKVSAEQRTEAFQQVTRRLEGCKKAIEESPWAGLAELTNKGGELCRDSSPTQAWSSGCLIDLFYDASELSQEEDA</sequence>
<keyword evidence="14" id="KW-0326">Glycosidase</keyword>
<dbReference type="CDD" id="cd11327">
    <property type="entry name" value="AmyAc_Glg_debranch_2"/>
    <property type="match status" value="1"/>
</dbReference>
<dbReference type="Pfam" id="PF14699">
    <property type="entry name" value="hGDE_N"/>
    <property type="match status" value="1"/>
</dbReference>
<dbReference type="InterPro" id="IPR032790">
    <property type="entry name" value="GDE_C"/>
</dbReference>
<dbReference type="InterPro" id="IPR032792">
    <property type="entry name" value="AGL_glucanoTrfase"/>
</dbReference>
<feature type="domain" description="Glycogen debranching enzyme C-terminal" evidence="18">
    <location>
        <begin position="1005"/>
        <end position="1465"/>
    </location>
</feature>
<dbReference type="GO" id="GO:0005980">
    <property type="term" value="P:glycogen catabolic process"/>
    <property type="evidence" value="ECO:0007669"/>
    <property type="project" value="InterPro"/>
</dbReference>
<dbReference type="EC" id="2.4.1.25" evidence="5"/>
<evidence type="ECO:0000256" key="16">
    <source>
        <dbReference type="ARBA" id="ARBA00031477"/>
    </source>
</evidence>
<keyword evidence="12" id="KW-0320">Glycogen biosynthesis</keyword>
<name>A0AA43QY44_9LECA</name>
<dbReference type="SUPFAM" id="SSF48208">
    <property type="entry name" value="Six-hairpin glycosidases"/>
    <property type="match status" value="1"/>
</dbReference>
<evidence type="ECO:0000256" key="14">
    <source>
        <dbReference type="ARBA" id="ARBA00023295"/>
    </source>
</evidence>
<dbReference type="Gene3D" id="3.20.20.80">
    <property type="entry name" value="Glycosidases"/>
    <property type="match status" value="2"/>
</dbReference>
<evidence type="ECO:0000259" key="20">
    <source>
        <dbReference type="Pfam" id="PF14701"/>
    </source>
</evidence>
<accession>A0AA43QY44</accession>
<dbReference type="SUPFAM" id="SSF51445">
    <property type="entry name" value="(Trans)glycosidases"/>
    <property type="match status" value="1"/>
</dbReference>
<gene>
    <name evidence="22" type="primary">GDB1</name>
    <name evidence="22" type="ORF">OHK93_005331</name>
</gene>
<evidence type="ECO:0000256" key="3">
    <source>
        <dbReference type="ARBA" id="ARBA00003530"/>
    </source>
</evidence>
<dbReference type="GO" id="GO:0004134">
    <property type="term" value="F:4-alpha-glucanotransferase activity"/>
    <property type="evidence" value="ECO:0007669"/>
    <property type="project" value="UniProtKB-EC"/>
</dbReference>
<feature type="domain" description="Glycogen debranching enzyme central" evidence="21">
    <location>
        <begin position="671"/>
        <end position="915"/>
    </location>
</feature>
<dbReference type="PANTHER" id="PTHR10569:SF2">
    <property type="entry name" value="GLYCOGEN DEBRANCHING ENZYME"/>
    <property type="match status" value="1"/>
</dbReference>
<evidence type="ECO:0000256" key="6">
    <source>
        <dbReference type="ARBA" id="ARBA00012778"/>
    </source>
</evidence>
<evidence type="ECO:0000256" key="10">
    <source>
        <dbReference type="ARBA" id="ARBA00022679"/>
    </source>
</evidence>
<organism evidence="22 23">
    <name type="scientific">Ramalina farinacea</name>
    <dbReference type="NCBI Taxonomy" id="258253"/>
    <lineage>
        <taxon>Eukaryota</taxon>
        <taxon>Fungi</taxon>
        <taxon>Dikarya</taxon>
        <taxon>Ascomycota</taxon>
        <taxon>Pezizomycotina</taxon>
        <taxon>Lecanoromycetes</taxon>
        <taxon>OSLEUM clade</taxon>
        <taxon>Lecanoromycetidae</taxon>
        <taxon>Lecanorales</taxon>
        <taxon>Lecanorineae</taxon>
        <taxon>Ramalinaceae</taxon>
        <taxon>Ramalina</taxon>
    </lineage>
</organism>
<evidence type="ECO:0000256" key="5">
    <source>
        <dbReference type="ARBA" id="ARBA00012560"/>
    </source>
</evidence>
<dbReference type="InterPro" id="IPR032788">
    <property type="entry name" value="AGL_central"/>
</dbReference>
<dbReference type="PANTHER" id="PTHR10569">
    <property type="entry name" value="GLYCOGEN DEBRANCHING ENZYME"/>
    <property type="match status" value="1"/>
</dbReference>
<feature type="compositionally biased region" description="Polar residues" evidence="17">
    <location>
        <begin position="562"/>
        <end position="575"/>
    </location>
</feature>
<evidence type="ECO:0000313" key="23">
    <source>
        <dbReference type="Proteomes" id="UP001161017"/>
    </source>
</evidence>
<keyword evidence="11" id="KW-0378">Hydrolase</keyword>
<dbReference type="InterPro" id="IPR029436">
    <property type="entry name" value="AGL_euk_N"/>
</dbReference>
<evidence type="ECO:0000256" key="1">
    <source>
        <dbReference type="ARBA" id="ARBA00000439"/>
    </source>
</evidence>
<keyword evidence="13" id="KW-0511">Multifunctional enzyme</keyword>
<keyword evidence="8" id="KW-0963">Cytoplasm</keyword>
<dbReference type="FunFam" id="1.50.10.10:FF:000039">
    <property type="entry name" value="Glycogen debranching enzyme Gdb1, putative"/>
    <property type="match status" value="1"/>
</dbReference>
<comment type="catalytic activity">
    <reaction evidence="2">
        <text>Hydrolysis of (1-&gt;6)-alpha-D-glucosidic branch linkages in glycogen phosphorylase limit dextrin.</text>
        <dbReference type="EC" id="3.2.1.33"/>
    </reaction>
</comment>
<dbReference type="FunFam" id="3.20.20.80:FF:000242">
    <property type="entry name" value="Glycogen debranching enzyme Gdb1, putative"/>
    <property type="match status" value="1"/>
</dbReference>
<comment type="catalytic activity">
    <reaction evidence="1">
        <text>Transfers a segment of a (1-&gt;4)-alpha-D-glucan to a new position in an acceptor, which may be glucose or a (1-&gt;4)-alpha-D-glucan.</text>
        <dbReference type="EC" id="2.4.1.25"/>
    </reaction>
</comment>
<dbReference type="Pfam" id="PF06202">
    <property type="entry name" value="GDE_C"/>
    <property type="match status" value="1"/>
</dbReference>
<keyword evidence="10" id="KW-0808">Transferase</keyword>
<feature type="domain" description="Glycogen debranching enzyme glucanotransferase" evidence="20">
    <location>
        <begin position="69"/>
        <end position="500"/>
    </location>
</feature>
<dbReference type="Proteomes" id="UP001161017">
    <property type="component" value="Unassembled WGS sequence"/>
</dbReference>
<evidence type="ECO:0000256" key="15">
    <source>
        <dbReference type="ARBA" id="ARBA00025780"/>
    </source>
</evidence>